<evidence type="ECO:0000313" key="6">
    <source>
        <dbReference type="EMBL" id="KAH7433791.1"/>
    </source>
</evidence>
<dbReference type="InterPro" id="IPR044532">
    <property type="entry name" value="BRX-like"/>
</dbReference>
<gene>
    <name evidence="6" type="ORF">KP509_07G086500</name>
</gene>
<protein>
    <recommendedName>
        <fullName evidence="5">BRX domain-containing protein</fullName>
    </recommendedName>
</protein>
<evidence type="ECO:0000256" key="2">
    <source>
        <dbReference type="ARBA" id="ARBA00009057"/>
    </source>
</evidence>
<evidence type="ECO:0000256" key="4">
    <source>
        <dbReference type="SAM" id="MobiDB-lite"/>
    </source>
</evidence>
<feature type="region of interest" description="Disordered" evidence="4">
    <location>
        <begin position="344"/>
        <end position="383"/>
    </location>
</feature>
<evidence type="ECO:0000313" key="7">
    <source>
        <dbReference type="Proteomes" id="UP000825935"/>
    </source>
</evidence>
<comment type="caution">
    <text evidence="6">The sequence shown here is derived from an EMBL/GenBank/DDBJ whole genome shotgun (WGS) entry which is preliminary data.</text>
</comment>
<feature type="compositionally biased region" description="Basic residues" evidence="4">
    <location>
        <begin position="161"/>
        <end position="171"/>
    </location>
</feature>
<evidence type="ECO:0000256" key="3">
    <source>
        <dbReference type="ARBA" id="ARBA00023242"/>
    </source>
</evidence>
<sequence length="489" mass="54661">MLVCLACPKQATLAATATTSDSNEPIQKSSENPTSATAGSRDHTKSFTTQWAHCEKWRLMQLKDIVIKFSTGAYRHCRPCTALGMHGHGGDESAQILYADGHEKSSTFPGSGNEENKESSEPGPHRNSVHDHDEDHSVVPEPGSSASSCSVSRLRLLPINRSKRRHYRKNKSPSSKSPLSLKQLPSHPITNDAIEELLNAHFRREERILAEEQASTSGYGANRDSVVEQQLLEEAHLVISCGREEDYFDDRNVDEDDGQHLRRNRRHMGGESASSAEEWVAQVEPGVMITFVALPDGTNYLKRIRFSRELFSKWQAQLWWAENNEMVRELYSVTQTDAPFRGQSSALSCTTSSSHPQNTLQNTPEVQSRIGSCHGSPSDIPRSTMVDKRRQASPTAPGSCMVQLPPTRLSCDFMDRHDNPLYANLEFELCYNDDDAKDSVYLHGNLWDSIIQEHLHRSKEEDNHALVSESATSSTCMIIPELTGVTFKE</sequence>
<feature type="compositionally biased region" description="Low complexity" evidence="4">
    <location>
        <begin position="344"/>
        <end position="354"/>
    </location>
</feature>
<dbReference type="Proteomes" id="UP000825935">
    <property type="component" value="Chromosome 7"/>
</dbReference>
<dbReference type="GO" id="GO:0005634">
    <property type="term" value="C:nucleus"/>
    <property type="evidence" value="ECO:0007669"/>
    <property type="project" value="UniProtKB-SubCell"/>
</dbReference>
<comment type="similarity">
    <text evidence="2">Belongs to the BRX family.</text>
</comment>
<feature type="region of interest" description="Disordered" evidence="4">
    <location>
        <begin position="102"/>
        <end position="188"/>
    </location>
</feature>
<dbReference type="AlphaFoldDB" id="A0A8T2UBY8"/>
<feature type="region of interest" description="Disordered" evidence="4">
    <location>
        <begin position="16"/>
        <end position="43"/>
    </location>
</feature>
<name>A0A8T2UBY8_CERRI</name>
<evidence type="ECO:0000256" key="1">
    <source>
        <dbReference type="ARBA" id="ARBA00004123"/>
    </source>
</evidence>
<dbReference type="EMBL" id="CM035412">
    <property type="protein sequence ID" value="KAH7433791.1"/>
    <property type="molecule type" value="Genomic_DNA"/>
</dbReference>
<feature type="compositionally biased region" description="Polar residues" evidence="4">
    <location>
        <begin position="355"/>
        <end position="370"/>
    </location>
</feature>
<dbReference type="InterPro" id="IPR013591">
    <property type="entry name" value="Brevis_radix_dom"/>
</dbReference>
<reference evidence="6" key="1">
    <citation type="submission" date="2021-08" db="EMBL/GenBank/DDBJ databases">
        <title>WGS assembly of Ceratopteris richardii.</title>
        <authorList>
            <person name="Marchant D.B."/>
            <person name="Chen G."/>
            <person name="Jenkins J."/>
            <person name="Shu S."/>
            <person name="Leebens-Mack J."/>
            <person name="Grimwood J."/>
            <person name="Schmutz J."/>
            <person name="Soltis P."/>
            <person name="Soltis D."/>
            <person name="Chen Z.-H."/>
        </authorList>
    </citation>
    <scope>NUCLEOTIDE SEQUENCE</scope>
    <source>
        <strain evidence="6">Whitten #5841</strain>
        <tissue evidence="6">Leaf</tissue>
    </source>
</reference>
<dbReference type="OMA" id="PRIRRIM"/>
<dbReference type="PANTHER" id="PTHR46058">
    <property type="entry name" value="PROTEIN BREVIS RADIX-LIKE 1"/>
    <property type="match status" value="1"/>
</dbReference>
<feature type="compositionally biased region" description="Polar residues" evidence="4">
    <location>
        <begin position="20"/>
        <end position="38"/>
    </location>
</feature>
<dbReference type="Pfam" id="PF08381">
    <property type="entry name" value="BRX"/>
    <property type="match status" value="1"/>
</dbReference>
<proteinExistence type="inferred from homology"/>
<accession>A0A8T2UBY8</accession>
<keyword evidence="7" id="KW-1185">Reference proteome</keyword>
<dbReference type="PANTHER" id="PTHR46058:SF2">
    <property type="entry name" value="PROTEIN BREVIS RADIX-LIKE 3"/>
    <property type="match status" value="1"/>
</dbReference>
<feature type="compositionally biased region" description="Low complexity" evidence="4">
    <location>
        <begin position="172"/>
        <end position="186"/>
    </location>
</feature>
<dbReference type="PROSITE" id="PS51514">
    <property type="entry name" value="BRX"/>
    <property type="match status" value="1"/>
</dbReference>
<organism evidence="6 7">
    <name type="scientific">Ceratopteris richardii</name>
    <name type="common">Triangle waterfern</name>
    <dbReference type="NCBI Taxonomy" id="49495"/>
    <lineage>
        <taxon>Eukaryota</taxon>
        <taxon>Viridiplantae</taxon>
        <taxon>Streptophyta</taxon>
        <taxon>Embryophyta</taxon>
        <taxon>Tracheophyta</taxon>
        <taxon>Polypodiopsida</taxon>
        <taxon>Polypodiidae</taxon>
        <taxon>Polypodiales</taxon>
        <taxon>Pteridineae</taxon>
        <taxon>Pteridaceae</taxon>
        <taxon>Parkerioideae</taxon>
        <taxon>Ceratopteris</taxon>
    </lineage>
</organism>
<feature type="domain" description="BRX" evidence="5">
    <location>
        <begin position="277"/>
        <end position="332"/>
    </location>
</feature>
<comment type="subcellular location">
    <subcellularLocation>
        <location evidence="1">Nucleus</location>
    </subcellularLocation>
</comment>
<feature type="compositionally biased region" description="Basic and acidic residues" evidence="4">
    <location>
        <begin position="114"/>
        <end position="138"/>
    </location>
</feature>
<keyword evidence="3" id="KW-0539">Nucleus</keyword>
<evidence type="ECO:0000259" key="5">
    <source>
        <dbReference type="PROSITE" id="PS51514"/>
    </source>
</evidence>
<dbReference type="OrthoDB" id="10250282at2759"/>